<dbReference type="InterPro" id="IPR025961">
    <property type="entry name" value="Metal_resist"/>
</dbReference>
<gene>
    <name evidence="2" type="ORF">DJ018_01640</name>
</gene>
<evidence type="ECO:0008006" key="4">
    <source>
        <dbReference type="Google" id="ProtNLM"/>
    </source>
</evidence>
<feature type="region of interest" description="Disordered" evidence="1">
    <location>
        <begin position="133"/>
        <end position="171"/>
    </location>
</feature>
<name>A0A328ASP6_9CAUL</name>
<feature type="compositionally biased region" description="Gly residues" evidence="1">
    <location>
        <begin position="154"/>
        <end position="171"/>
    </location>
</feature>
<dbReference type="AlphaFoldDB" id="A0A328ASP6"/>
<protein>
    <recommendedName>
        <fullName evidence="4">Periplasmic heavy metal sensor</fullName>
    </recommendedName>
</protein>
<dbReference type="OrthoDB" id="7211206at2"/>
<reference evidence="3" key="1">
    <citation type="submission" date="2018-05" db="EMBL/GenBank/DDBJ databases">
        <authorList>
            <person name="Li X."/>
        </authorList>
    </citation>
    <scope>NUCLEOTIDE SEQUENCE [LARGE SCALE GENOMIC DNA]</scope>
    <source>
        <strain evidence="3">YIM 73061</strain>
    </source>
</reference>
<dbReference type="RefSeq" id="WP_111513057.1">
    <property type="nucleotide sequence ID" value="NZ_QFYR01000001.1"/>
</dbReference>
<sequence length="171" mass="18059">MSRKALLIALFVSLTVNVFVVGALAGAALTNLRPPPPERSRGGGPMGPAVAALSPGAQEEWRSALRDGQPGVAARFREARMIRRAAWARLGADQVDTQAVLKELERARAIDGETRAELDRRIVSFAAGLTPEDRKRFAQALAQPRGGPRERRGPSGGGAALGGGHPGLLDR</sequence>
<evidence type="ECO:0000313" key="3">
    <source>
        <dbReference type="Proteomes" id="UP000249725"/>
    </source>
</evidence>
<dbReference type="EMBL" id="QFYR01000001">
    <property type="protein sequence ID" value="RAK56706.1"/>
    <property type="molecule type" value="Genomic_DNA"/>
</dbReference>
<proteinExistence type="predicted"/>
<evidence type="ECO:0000256" key="1">
    <source>
        <dbReference type="SAM" id="MobiDB-lite"/>
    </source>
</evidence>
<organism evidence="2 3">
    <name type="scientific">Phenylobacterium deserti</name>
    <dbReference type="NCBI Taxonomy" id="1914756"/>
    <lineage>
        <taxon>Bacteria</taxon>
        <taxon>Pseudomonadati</taxon>
        <taxon>Pseudomonadota</taxon>
        <taxon>Alphaproteobacteria</taxon>
        <taxon>Caulobacterales</taxon>
        <taxon>Caulobacteraceae</taxon>
        <taxon>Phenylobacterium</taxon>
    </lineage>
</organism>
<keyword evidence="3" id="KW-1185">Reference proteome</keyword>
<dbReference type="Proteomes" id="UP000249725">
    <property type="component" value="Unassembled WGS sequence"/>
</dbReference>
<dbReference type="Pfam" id="PF13801">
    <property type="entry name" value="Metal_resist"/>
    <property type="match status" value="1"/>
</dbReference>
<accession>A0A328ASP6</accession>
<comment type="caution">
    <text evidence="2">The sequence shown here is derived from an EMBL/GenBank/DDBJ whole genome shotgun (WGS) entry which is preliminary data.</text>
</comment>
<evidence type="ECO:0000313" key="2">
    <source>
        <dbReference type="EMBL" id="RAK56706.1"/>
    </source>
</evidence>